<dbReference type="PROSITE" id="PS51257">
    <property type="entry name" value="PROKAR_LIPOPROTEIN"/>
    <property type="match status" value="1"/>
</dbReference>
<feature type="signal peptide" evidence="1">
    <location>
        <begin position="1"/>
        <end position="20"/>
    </location>
</feature>
<accession>A0A4R6JQ68</accession>
<feature type="chain" id="PRO_5039312581" evidence="1">
    <location>
        <begin position="21"/>
        <end position="158"/>
    </location>
</feature>
<sequence>MTRRVVVLMLLATMAVGGCGADRSGYVIDPIEQVTYAAGFGPDGIVQEADEKGFYGDAGIDVDVRTDISTLSSGPAQFSALNLAEMLRDRDTFAGWRVIAALDQQNSDVLIVRDDLIAQDRDLVSRFTTATLRGRNFGRLDEKLVPAEVADFGFVSGS</sequence>
<protein>
    <submittedName>
        <fullName evidence="2">Uncharacterized protein</fullName>
    </submittedName>
</protein>
<keyword evidence="1" id="KW-0732">Signal</keyword>
<evidence type="ECO:0000313" key="3">
    <source>
        <dbReference type="Proteomes" id="UP000294901"/>
    </source>
</evidence>
<reference evidence="2 3" key="1">
    <citation type="submission" date="2019-03" db="EMBL/GenBank/DDBJ databases">
        <title>Sequencing the genomes of 1000 actinobacteria strains.</title>
        <authorList>
            <person name="Klenk H.-P."/>
        </authorList>
    </citation>
    <scope>NUCLEOTIDE SEQUENCE [LARGE SCALE GENOMIC DNA]</scope>
    <source>
        <strain evidence="2 3">DSM 43805</strain>
    </source>
</reference>
<dbReference type="EMBL" id="SNWR01000001">
    <property type="protein sequence ID" value="TDO36996.1"/>
    <property type="molecule type" value="Genomic_DNA"/>
</dbReference>
<dbReference type="AlphaFoldDB" id="A0A4R6JQ68"/>
<dbReference type="Proteomes" id="UP000294901">
    <property type="component" value="Unassembled WGS sequence"/>
</dbReference>
<name>A0A4R6JQ68_9ACTN</name>
<dbReference type="Gene3D" id="3.40.190.10">
    <property type="entry name" value="Periplasmic binding protein-like II"/>
    <property type="match status" value="1"/>
</dbReference>
<keyword evidence="3" id="KW-1185">Reference proteome</keyword>
<evidence type="ECO:0000256" key="1">
    <source>
        <dbReference type="SAM" id="SignalP"/>
    </source>
</evidence>
<organism evidence="2 3">
    <name type="scientific">Paractinoplanes brasiliensis</name>
    <dbReference type="NCBI Taxonomy" id="52695"/>
    <lineage>
        <taxon>Bacteria</taxon>
        <taxon>Bacillati</taxon>
        <taxon>Actinomycetota</taxon>
        <taxon>Actinomycetes</taxon>
        <taxon>Micromonosporales</taxon>
        <taxon>Micromonosporaceae</taxon>
        <taxon>Paractinoplanes</taxon>
    </lineage>
</organism>
<proteinExistence type="predicted"/>
<evidence type="ECO:0000313" key="2">
    <source>
        <dbReference type="EMBL" id="TDO36996.1"/>
    </source>
</evidence>
<gene>
    <name evidence="2" type="ORF">C8E87_0588</name>
</gene>
<comment type="caution">
    <text evidence="2">The sequence shown here is derived from an EMBL/GenBank/DDBJ whole genome shotgun (WGS) entry which is preliminary data.</text>
</comment>